<proteinExistence type="inferred from homology"/>
<evidence type="ECO:0000256" key="9">
    <source>
        <dbReference type="ARBA" id="ARBA00023306"/>
    </source>
</evidence>
<evidence type="ECO:0000259" key="13">
    <source>
        <dbReference type="Pfam" id="PF18075"/>
    </source>
</evidence>
<keyword evidence="15" id="KW-1185">Reference proteome</keyword>
<evidence type="ECO:0000313" key="15">
    <source>
        <dbReference type="Proteomes" id="UP000245423"/>
    </source>
</evidence>
<accession>M1ZGT5</accession>
<dbReference type="InterPro" id="IPR040690">
    <property type="entry name" value="FtsX_ECD"/>
</dbReference>
<dbReference type="PANTHER" id="PTHR47755:SF1">
    <property type="entry name" value="CELL DIVISION PROTEIN FTSX"/>
    <property type="match status" value="1"/>
</dbReference>
<feature type="transmembrane region" description="Helical" evidence="11">
    <location>
        <begin position="273"/>
        <end position="299"/>
    </location>
</feature>
<keyword evidence="7 11" id="KW-1133">Transmembrane helix</keyword>
<evidence type="ECO:0000313" key="14">
    <source>
        <dbReference type="EMBL" id="SHD76305.1"/>
    </source>
</evidence>
<comment type="subcellular location">
    <subcellularLocation>
        <location evidence="1">Cell membrane</location>
        <topology evidence="1">Multi-pass membrane protein</topology>
    </subcellularLocation>
</comment>
<evidence type="ECO:0000256" key="7">
    <source>
        <dbReference type="ARBA" id="ARBA00022989"/>
    </source>
</evidence>
<feature type="transmembrane region" description="Helical" evidence="11">
    <location>
        <begin position="174"/>
        <end position="201"/>
    </location>
</feature>
<dbReference type="GO" id="GO:0005886">
    <property type="term" value="C:plasma membrane"/>
    <property type="evidence" value="ECO:0007669"/>
    <property type="project" value="UniProtKB-SubCell"/>
</dbReference>
<dbReference type="RefSeq" id="WP_005588392.1">
    <property type="nucleotide sequence ID" value="NZ_LT669839.1"/>
</dbReference>
<evidence type="ECO:0000256" key="2">
    <source>
        <dbReference type="ARBA" id="ARBA00007379"/>
    </source>
</evidence>
<comment type="function">
    <text evidence="10">Part of the ABC transporter FtsEX involved in asymmetric cellular division facilitating the initiation of sporulation.</text>
</comment>
<evidence type="ECO:0000256" key="11">
    <source>
        <dbReference type="SAM" id="Phobius"/>
    </source>
</evidence>
<evidence type="ECO:0000256" key="10">
    <source>
        <dbReference type="PIRNR" id="PIRNR003097"/>
    </source>
</evidence>
<gene>
    <name evidence="14" type="ORF">CUESP1_0929</name>
</gene>
<dbReference type="PIRSF" id="PIRSF003097">
    <property type="entry name" value="FtsX"/>
    <property type="match status" value="1"/>
</dbReference>
<dbReference type="AlphaFoldDB" id="M1ZGT5"/>
<dbReference type="PANTHER" id="PTHR47755">
    <property type="entry name" value="CELL DIVISION PROTEIN FTSX"/>
    <property type="match status" value="1"/>
</dbReference>
<name>M1ZGT5_9FIRM</name>
<feature type="transmembrane region" description="Helical" evidence="11">
    <location>
        <begin position="36"/>
        <end position="58"/>
    </location>
</feature>
<organism evidence="14 15">
    <name type="scientific">[Clostridium] ultunense Esp</name>
    <dbReference type="NCBI Taxonomy" id="1288971"/>
    <lineage>
        <taxon>Bacteria</taxon>
        <taxon>Bacillati</taxon>
        <taxon>Bacillota</taxon>
        <taxon>Tissierellia</taxon>
        <taxon>Tissierellales</taxon>
        <taxon>Tepidimicrobiaceae</taxon>
        <taxon>Schnuerera</taxon>
    </lineage>
</organism>
<evidence type="ECO:0000259" key="12">
    <source>
        <dbReference type="Pfam" id="PF02687"/>
    </source>
</evidence>
<dbReference type="InterPro" id="IPR004513">
    <property type="entry name" value="FtsX"/>
</dbReference>
<dbReference type="EMBL" id="LT669839">
    <property type="protein sequence ID" value="SHD76305.1"/>
    <property type="molecule type" value="Genomic_DNA"/>
</dbReference>
<evidence type="ECO:0000256" key="5">
    <source>
        <dbReference type="ARBA" id="ARBA00022618"/>
    </source>
</evidence>
<reference evidence="14 15" key="1">
    <citation type="submission" date="2016-11" db="EMBL/GenBank/DDBJ databases">
        <authorList>
            <person name="Manzoor S."/>
        </authorList>
    </citation>
    <scope>NUCLEOTIDE SEQUENCE [LARGE SCALE GENOMIC DNA]</scope>
    <source>
        <strain evidence="14">Clostridium ultunense strain Esp</strain>
    </source>
</reference>
<evidence type="ECO:0000256" key="1">
    <source>
        <dbReference type="ARBA" id="ARBA00004651"/>
    </source>
</evidence>
<dbReference type="GO" id="GO:0051301">
    <property type="term" value="P:cell division"/>
    <property type="evidence" value="ECO:0007669"/>
    <property type="project" value="UniProtKB-KW"/>
</dbReference>
<keyword evidence="9 10" id="KW-0131">Cell cycle</keyword>
<keyword evidence="8 10" id="KW-0472">Membrane</keyword>
<keyword evidence="6 11" id="KW-0812">Transmembrane</keyword>
<sequence length="305" mass="34135">MGKTGGYGNMKKVAYNLGYFFREARTLFKIDFFPNIFSIISIGLIFFILALVISGWGISNYIIGIVEKEAEINVYFNDGLQDGEINRLMEDIKRIDGVGKVILVRQDEAYNRMAEILGKEASILELFDDNPFTSFIEVQIQIEEADSILDRLERMEDIDYIRDNKKVIDRLQDIVIILKVLGVLAVIAVGVSTLIVVSHIIRQGIYNNREQINTLELLGAPEFFIGFPFLLEGLFLTLVGGILASLLLILIFKIGYGQMEIALPFIPLPPSESLTINMVFLILAMSGILGIVGSLFGLAKHNINH</sequence>
<dbReference type="Pfam" id="PF18075">
    <property type="entry name" value="FtsX_ECD"/>
    <property type="match status" value="1"/>
</dbReference>
<evidence type="ECO:0000256" key="8">
    <source>
        <dbReference type="ARBA" id="ARBA00023136"/>
    </source>
</evidence>
<feature type="transmembrane region" description="Helical" evidence="11">
    <location>
        <begin position="223"/>
        <end position="252"/>
    </location>
</feature>
<protein>
    <recommendedName>
        <fullName evidence="3 10">Cell division protein FtsX</fullName>
    </recommendedName>
</protein>
<evidence type="ECO:0000256" key="6">
    <source>
        <dbReference type="ARBA" id="ARBA00022692"/>
    </source>
</evidence>
<feature type="domain" description="FtsX extracellular" evidence="13">
    <location>
        <begin position="71"/>
        <end position="159"/>
    </location>
</feature>
<dbReference type="InterPro" id="IPR003838">
    <property type="entry name" value="ABC3_permease_C"/>
</dbReference>
<dbReference type="HOGENOM" id="CLU_073546_2_2_9"/>
<evidence type="ECO:0000256" key="3">
    <source>
        <dbReference type="ARBA" id="ARBA00021907"/>
    </source>
</evidence>
<evidence type="ECO:0000256" key="4">
    <source>
        <dbReference type="ARBA" id="ARBA00022475"/>
    </source>
</evidence>
<dbReference type="Proteomes" id="UP000245423">
    <property type="component" value="Chromosome 1"/>
</dbReference>
<keyword evidence="4 10" id="KW-1003">Cell membrane</keyword>
<dbReference type="Pfam" id="PF02687">
    <property type="entry name" value="FtsX"/>
    <property type="match status" value="1"/>
</dbReference>
<keyword evidence="5 10" id="KW-0132">Cell division</keyword>
<dbReference type="Gene3D" id="3.30.70.3040">
    <property type="match status" value="1"/>
</dbReference>
<comment type="similarity">
    <text evidence="2 10">Belongs to the ABC-4 integral membrane protein family. FtsX subfamily.</text>
</comment>
<feature type="domain" description="ABC3 transporter permease C-terminal" evidence="12">
    <location>
        <begin position="184"/>
        <end position="289"/>
    </location>
</feature>